<name>A0A1J7JAZ2_9PEZI</name>
<dbReference type="InParanoid" id="A0A1J7JAZ2"/>
<protein>
    <submittedName>
        <fullName evidence="1">Uncharacterized protein</fullName>
    </submittedName>
</protein>
<dbReference type="PANTHER" id="PTHR36922:SF1">
    <property type="entry name" value="DUF1993 DOMAIN-CONTAINING PROTEIN"/>
    <property type="match status" value="1"/>
</dbReference>
<accession>A0A1J7JAZ2</accession>
<reference evidence="1 2" key="1">
    <citation type="submission" date="2016-10" db="EMBL/GenBank/DDBJ databases">
        <title>Draft genome sequence of Coniochaeta ligniaria NRRL30616, a lignocellulolytic fungus for bioabatement of inhibitors in plant biomass hydrolysates.</title>
        <authorList>
            <consortium name="DOE Joint Genome Institute"/>
            <person name="Jimenez D.J."/>
            <person name="Hector R.E."/>
            <person name="Riley R."/>
            <person name="Sun H."/>
            <person name="Grigoriev I.V."/>
            <person name="Van Elsas J.D."/>
            <person name="Nichols N.N."/>
        </authorList>
    </citation>
    <scope>NUCLEOTIDE SEQUENCE [LARGE SCALE GENOMIC DNA]</scope>
    <source>
        <strain evidence="1 2">NRRL 30616</strain>
    </source>
</reference>
<dbReference type="EMBL" id="KV875100">
    <property type="protein sequence ID" value="OIW26928.1"/>
    <property type="molecule type" value="Genomic_DNA"/>
</dbReference>
<evidence type="ECO:0000313" key="2">
    <source>
        <dbReference type="Proteomes" id="UP000182658"/>
    </source>
</evidence>
<dbReference type="AlphaFoldDB" id="A0A1J7JAZ2"/>
<sequence>MAGVPLYDTSILTLIHGTTSLRDILKKASDHPDSSTFPQVRLIDDMQPLTFQIRVASNMAEKAVKYLAGVDLELSEGKEQTMADMIARCETTIKLLSSVDPKAVNGKESETLTVYLGGSPPKPFEMSGKEFVFGHVLPNFFFHITTAYAILRMKGVPLGKMDYLTPFMTLPAKD</sequence>
<gene>
    <name evidence="1" type="ORF">CONLIGDRAFT_635154</name>
</gene>
<dbReference type="OrthoDB" id="3724345at2759"/>
<dbReference type="Proteomes" id="UP000182658">
    <property type="component" value="Unassembled WGS sequence"/>
</dbReference>
<dbReference type="InterPro" id="IPR018531">
    <property type="entry name" value="DUF1993"/>
</dbReference>
<dbReference type="STRING" id="1408157.A0A1J7JAZ2"/>
<organism evidence="1 2">
    <name type="scientific">Coniochaeta ligniaria NRRL 30616</name>
    <dbReference type="NCBI Taxonomy" id="1408157"/>
    <lineage>
        <taxon>Eukaryota</taxon>
        <taxon>Fungi</taxon>
        <taxon>Dikarya</taxon>
        <taxon>Ascomycota</taxon>
        <taxon>Pezizomycotina</taxon>
        <taxon>Sordariomycetes</taxon>
        <taxon>Sordariomycetidae</taxon>
        <taxon>Coniochaetales</taxon>
        <taxon>Coniochaetaceae</taxon>
        <taxon>Coniochaeta</taxon>
    </lineage>
</organism>
<proteinExistence type="predicted"/>
<evidence type="ECO:0000313" key="1">
    <source>
        <dbReference type="EMBL" id="OIW26928.1"/>
    </source>
</evidence>
<dbReference type="InterPro" id="IPR034660">
    <property type="entry name" value="DinB/YfiT-like"/>
</dbReference>
<dbReference type="SUPFAM" id="SSF109854">
    <property type="entry name" value="DinB/YfiT-like putative metalloenzymes"/>
    <property type="match status" value="1"/>
</dbReference>
<dbReference type="Gene3D" id="1.20.120.450">
    <property type="entry name" value="dinb family like domain"/>
    <property type="match status" value="1"/>
</dbReference>
<dbReference type="PANTHER" id="PTHR36922">
    <property type="entry name" value="BLL2446 PROTEIN"/>
    <property type="match status" value="1"/>
</dbReference>
<dbReference type="Pfam" id="PF09351">
    <property type="entry name" value="DUF1993"/>
    <property type="match status" value="1"/>
</dbReference>
<keyword evidence="2" id="KW-1185">Reference proteome</keyword>